<protein>
    <recommendedName>
        <fullName evidence="3">Thymidylate synthase complementing protein ThyX</fullName>
    </recommendedName>
</protein>
<dbReference type="PROSITE" id="PS51331">
    <property type="entry name" value="THYX"/>
    <property type="match status" value="1"/>
</dbReference>
<dbReference type="PANTHER" id="PTHR34934">
    <property type="entry name" value="FLAVIN-DEPENDENT THYMIDYLATE SYNTHASE"/>
    <property type="match status" value="1"/>
</dbReference>
<dbReference type="InterPro" id="IPR036098">
    <property type="entry name" value="Thymidylate_synthase_ThyX_sf"/>
</dbReference>
<dbReference type="EMBL" id="MHHS01000045">
    <property type="protein sequence ID" value="OGY35823.1"/>
    <property type="molecule type" value="Genomic_DNA"/>
</dbReference>
<comment type="caution">
    <text evidence="1">The sequence shown here is derived from an EMBL/GenBank/DDBJ whole genome shotgun (WGS) entry which is preliminary data.</text>
</comment>
<evidence type="ECO:0000313" key="1">
    <source>
        <dbReference type="EMBL" id="OGY35823.1"/>
    </source>
</evidence>
<dbReference type="GO" id="GO:0050797">
    <property type="term" value="F:thymidylate synthase (FAD) activity"/>
    <property type="evidence" value="ECO:0007669"/>
    <property type="project" value="InterPro"/>
</dbReference>
<reference evidence="1 2" key="1">
    <citation type="journal article" date="2016" name="Nat. Commun.">
        <title>Thousands of microbial genomes shed light on interconnected biogeochemical processes in an aquifer system.</title>
        <authorList>
            <person name="Anantharaman K."/>
            <person name="Brown C.T."/>
            <person name="Hug L.A."/>
            <person name="Sharon I."/>
            <person name="Castelle C.J."/>
            <person name="Probst A.J."/>
            <person name="Thomas B.C."/>
            <person name="Singh A."/>
            <person name="Wilkins M.J."/>
            <person name="Karaoz U."/>
            <person name="Brodie E.L."/>
            <person name="Williams K.H."/>
            <person name="Hubbard S.S."/>
            <person name="Banfield J.F."/>
        </authorList>
    </citation>
    <scope>NUCLEOTIDE SEQUENCE [LARGE SCALE GENOMIC DNA]</scope>
</reference>
<feature type="non-terminal residue" evidence="1">
    <location>
        <position position="502"/>
    </location>
</feature>
<dbReference type="GO" id="GO:0004799">
    <property type="term" value="F:thymidylate synthase activity"/>
    <property type="evidence" value="ECO:0007669"/>
    <property type="project" value="TreeGrafter"/>
</dbReference>
<evidence type="ECO:0008006" key="3">
    <source>
        <dbReference type="Google" id="ProtNLM"/>
    </source>
</evidence>
<gene>
    <name evidence="1" type="ORF">A3E36_03675</name>
</gene>
<dbReference type="GO" id="GO:0050660">
    <property type="term" value="F:flavin adenine dinucleotide binding"/>
    <property type="evidence" value="ECO:0007669"/>
    <property type="project" value="InterPro"/>
</dbReference>
<dbReference type="AlphaFoldDB" id="A0A1G1X769"/>
<dbReference type="Gene3D" id="3.30.1360.170">
    <property type="match status" value="1"/>
</dbReference>
<dbReference type="Proteomes" id="UP000177941">
    <property type="component" value="Unassembled WGS sequence"/>
</dbReference>
<dbReference type="InterPro" id="IPR003669">
    <property type="entry name" value="Thymidylate_synthase_ThyX"/>
</dbReference>
<proteinExistence type="predicted"/>
<evidence type="ECO:0000313" key="2">
    <source>
        <dbReference type="Proteomes" id="UP000177941"/>
    </source>
</evidence>
<dbReference type="Pfam" id="PF02511">
    <property type="entry name" value="Thy1"/>
    <property type="match status" value="2"/>
</dbReference>
<accession>A0A1G1X769</accession>
<name>A0A1G1X769_9BACT</name>
<dbReference type="GO" id="GO:0070402">
    <property type="term" value="F:NADPH binding"/>
    <property type="evidence" value="ECO:0007669"/>
    <property type="project" value="TreeGrafter"/>
</dbReference>
<dbReference type="GO" id="GO:0006231">
    <property type="term" value="P:dTMP biosynthetic process"/>
    <property type="evidence" value="ECO:0007669"/>
    <property type="project" value="InterPro"/>
</dbReference>
<dbReference type="PANTHER" id="PTHR34934:SF1">
    <property type="entry name" value="FLAVIN-DEPENDENT THYMIDYLATE SYNTHASE"/>
    <property type="match status" value="1"/>
</dbReference>
<dbReference type="SUPFAM" id="SSF69796">
    <property type="entry name" value="Thymidylate synthase-complementing protein Thy1"/>
    <property type="match status" value="2"/>
</dbReference>
<sequence length="502" mass="57467">MKSSLPIESFAPPYAPDPYTQDEAWNVSPFFTNLTSSVYVPLISSPEVIGALCSRTSRAADDLRLIFLKEYVQPFLEDAQGDQEQAQYGKTLKEFIDFLHTHPTESIFSNPKARSFYAKWLAQYGDDSIAQMAGMHVVFSSLSQLAIKQFEDQRIGLAPIEKSTRYVDYSQKVNGSYRYYTDPTLAQLGLETQYKAAMDTLFETYTSLIPKLSAYLTLQFPNETQSVIEKKAFDTVRGLLPVSTLSQVAFFGNGQAFEYLVSRSARHALGEVRWAAEQTYQELYKVTPSFLRRVKDEESKDKVQSYQDYLSQKTARVSPFVPAALHEREKNKPAVSLVEYDKDGENKIIAGILYNADTNIASWEATYASVRAMPESEKRAILAAYLGNRTQRWQKVGRAFENAYLRYDILINIGAWRDLHRHRMLTQQRQLFTIVHGHDTPQELIDAGLDQPYRDALHKAAAVYRAIAQHDPILAQYAVPMAYKVRFMQWTNVRECFWEMEL</sequence>
<organism evidence="1 2">
    <name type="scientific">Candidatus Andersenbacteria bacterium RIFCSPHIGHO2_12_FULL_45_11b</name>
    <dbReference type="NCBI Taxonomy" id="1797282"/>
    <lineage>
        <taxon>Bacteria</taxon>
        <taxon>Candidatus Anderseniibacteriota</taxon>
    </lineage>
</organism>